<dbReference type="GO" id="GO:0005509">
    <property type="term" value="F:calcium ion binding"/>
    <property type="evidence" value="ECO:0007669"/>
    <property type="project" value="InterPro"/>
</dbReference>
<dbReference type="Pfam" id="PF13499">
    <property type="entry name" value="EF-hand_7"/>
    <property type="match status" value="2"/>
</dbReference>
<dbReference type="CDD" id="cd00051">
    <property type="entry name" value="EFh"/>
    <property type="match status" value="1"/>
</dbReference>
<sequence>MIQHFMTQKEAQELEDAFNSLDKDGSGALSKEELIEGYRMIYGDNYNEAEIDALLNMADENDDGVISYSEWLMTAMNRQKILTHEKLEAAFQGLDIDHSNSVSVAEIKNFLFGSKQLEESYLQEVFRKVDADEDGDITLDQFKALMFELLS</sequence>
<evidence type="ECO:0000256" key="1">
    <source>
        <dbReference type="ARBA" id="ARBA00004245"/>
    </source>
</evidence>
<gene>
    <name evidence="10" type="ORF">SRAS04492_LOCUS2573</name>
</gene>
<dbReference type="InterPro" id="IPR018247">
    <property type="entry name" value="EF_Hand_1_Ca_BS"/>
</dbReference>
<dbReference type="SMART" id="SM00054">
    <property type="entry name" value="EFh"/>
    <property type="match status" value="4"/>
</dbReference>
<dbReference type="PROSITE" id="PS50222">
    <property type="entry name" value="EF_HAND_2"/>
    <property type="match status" value="3"/>
</dbReference>
<evidence type="ECO:0000256" key="8">
    <source>
        <dbReference type="ARBA" id="ARBA00025692"/>
    </source>
</evidence>
<comment type="function">
    <text evidence="8">Plays a fundamental role in microtubule organizing center structure and function. Component of the infraciliary lattice (ICL) and the ciliary basal bodies.</text>
</comment>
<keyword evidence="4" id="KW-0479">Metal-binding</keyword>
<dbReference type="FunFam" id="1.10.238.10:FF:000178">
    <property type="entry name" value="Calmodulin-2 A"/>
    <property type="match status" value="1"/>
</dbReference>
<name>A0A7S3CKP9_9SPIT</name>
<evidence type="ECO:0000256" key="7">
    <source>
        <dbReference type="ARBA" id="ARBA00023212"/>
    </source>
</evidence>
<dbReference type="EMBL" id="HBIA01004865">
    <property type="protein sequence ID" value="CAE0230779.1"/>
    <property type="molecule type" value="Transcribed_RNA"/>
</dbReference>
<evidence type="ECO:0000256" key="2">
    <source>
        <dbReference type="ARBA" id="ARBA00005253"/>
    </source>
</evidence>
<dbReference type="Gene3D" id="1.10.238.10">
    <property type="entry name" value="EF-hand"/>
    <property type="match status" value="1"/>
</dbReference>
<evidence type="ECO:0000313" key="10">
    <source>
        <dbReference type="EMBL" id="CAE0230779.1"/>
    </source>
</evidence>
<protein>
    <recommendedName>
        <fullName evidence="9">EF-hand domain-containing protein</fullName>
    </recommendedName>
</protein>
<keyword evidence="6" id="KW-0106">Calcium</keyword>
<dbReference type="InterPro" id="IPR002048">
    <property type="entry name" value="EF_hand_dom"/>
</dbReference>
<evidence type="ECO:0000256" key="6">
    <source>
        <dbReference type="ARBA" id="ARBA00022837"/>
    </source>
</evidence>
<dbReference type="SUPFAM" id="SSF47473">
    <property type="entry name" value="EF-hand"/>
    <property type="match status" value="1"/>
</dbReference>
<organism evidence="10">
    <name type="scientific">Strombidium rassoulzadegani</name>
    <dbReference type="NCBI Taxonomy" id="1082188"/>
    <lineage>
        <taxon>Eukaryota</taxon>
        <taxon>Sar</taxon>
        <taxon>Alveolata</taxon>
        <taxon>Ciliophora</taxon>
        <taxon>Intramacronucleata</taxon>
        <taxon>Spirotrichea</taxon>
        <taxon>Oligotrichia</taxon>
        <taxon>Strombidiidae</taxon>
        <taxon>Strombidium</taxon>
    </lineage>
</organism>
<evidence type="ECO:0000256" key="3">
    <source>
        <dbReference type="ARBA" id="ARBA00022490"/>
    </source>
</evidence>
<feature type="domain" description="EF-hand" evidence="9">
    <location>
        <begin position="9"/>
        <end position="44"/>
    </location>
</feature>
<dbReference type="PROSITE" id="PS00018">
    <property type="entry name" value="EF_HAND_1"/>
    <property type="match status" value="2"/>
</dbReference>
<reference evidence="10" key="1">
    <citation type="submission" date="2021-01" db="EMBL/GenBank/DDBJ databases">
        <authorList>
            <person name="Corre E."/>
            <person name="Pelletier E."/>
            <person name="Niang G."/>
            <person name="Scheremetjew M."/>
            <person name="Finn R."/>
            <person name="Kale V."/>
            <person name="Holt S."/>
            <person name="Cochrane G."/>
            <person name="Meng A."/>
            <person name="Brown T."/>
            <person name="Cohen L."/>
        </authorList>
    </citation>
    <scope>NUCLEOTIDE SEQUENCE</scope>
    <source>
        <strain evidence="10">Ras09</strain>
    </source>
</reference>
<keyword evidence="5" id="KW-0677">Repeat</keyword>
<evidence type="ECO:0000256" key="5">
    <source>
        <dbReference type="ARBA" id="ARBA00022737"/>
    </source>
</evidence>
<dbReference type="InterPro" id="IPR050145">
    <property type="entry name" value="Centrin_CML-like"/>
</dbReference>
<evidence type="ECO:0000256" key="4">
    <source>
        <dbReference type="ARBA" id="ARBA00022723"/>
    </source>
</evidence>
<accession>A0A7S3CKP9</accession>
<dbReference type="PANTHER" id="PTHR23050">
    <property type="entry name" value="CALCIUM BINDING PROTEIN"/>
    <property type="match status" value="1"/>
</dbReference>
<feature type="domain" description="EF-hand" evidence="9">
    <location>
        <begin position="117"/>
        <end position="151"/>
    </location>
</feature>
<dbReference type="AlphaFoldDB" id="A0A7S3CKP9"/>
<feature type="domain" description="EF-hand" evidence="9">
    <location>
        <begin position="46"/>
        <end position="81"/>
    </location>
</feature>
<keyword evidence="3" id="KW-0963">Cytoplasm</keyword>
<proteinExistence type="inferred from homology"/>
<comment type="similarity">
    <text evidence="2">Belongs to the centrin family.</text>
</comment>
<evidence type="ECO:0000259" key="9">
    <source>
        <dbReference type="PROSITE" id="PS50222"/>
    </source>
</evidence>
<keyword evidence="7" id="KW-0206">Cytoskeleton</keyword>
<dbReference type="InterPro" id="IPR011992">
    <property type="entry name" value="EF-hand-dom_pair"/>
</dbReference>
<dbReference type="GO" id="GO:0005856">
    <property type="term" value="C:cytoskeleton"/>
    <property type="evidence" value="ECO:0007669"/>
    <property type="project" value="UniProtKB-SubCell"/>
</dbReference>
<comment type="subcellular location">
    <subcellularLocation>
        <location evidence="1">Cytoplasm</location>
        <location evidence="1">Cytoskeleton</location>
    </subcellularLocation>
</comment>